<proteinExistence type="predicted"/>
<name>A0A7J9DZ39_9ROSI</name>
<dbReference type="InterPro" id="IPR025558">
    <property type="entry name" value="DUF4283"/>
</dbReference>
<feature type="domain" description="DUF4283" evidence="2">
    <location>
        <begin position="30"/>
        <end position="111"/>
    </location>
</feature>
<dbReference type="EMBL" id="JABEZW010000005">
    <property type="protein sequence ID" value="MBA0765996.1"/>
    <property type="molecule type" value="Genomic_DNA"/>
</dbReference>
<accession>A0A7J9DZ39</accession>
<sequence>MENDLANLRIDNKEDEAWELHEEEGLGKSLYEYYLVGYFLIASVVHFQAVRNAMENLLHPLRGVLISDLGEKHYLFKFYHKVDIDRVVNEPLWTFNNHLLLFHRLKGEEDPLQISLETGGLNGTDLMEHDSKDRPIEKMEGKKRPRNSNQESYASKSGGYWKNLAKGKFNDYVKTTKEGYPFD</sequence>
<evidence type="ECO:0000313" key="4">
    <source>
        <dbReference type="Proteomes" id="UP000593568"/>
    </source>
</evidence>
<gene>
    <name evidence="3" type="ORF">Gotri_015088</name>
</gene>
<evidence type="ECO:0000259" key="2">
    <source>
        <dbReference type="Pfam" id="PF14111"/>
    </source>
</evidence>
<dbReference type="Proteomes" id="UP000593568">
    <property type="component" value="Unassembled WGS sequence"/>
</dbReference>
<dbReference type="Pfam" id="PF14111">
    <property type="entry name" value="DUF4283"/>
    <property type="match status" value="1"/>
</dbReference>
<feature type="compositionally biased region" description="Basic and acidic residues" evidence="1">
    <location>
        <begin position="126"/>
        <end position="142"/>
    </location>
</feature>
<evidence type="ECO:0000256" key="1">
    <source>
        <dbReference type="SAM" id="MobiDB-lite"/>
    </source>
</evidence>
<organism evidence="3 4">
    <name type="scientific">Gossypium trilobum</name>
    <dbReference type="NCBI Taxonomy" id="34281"/>
    <lineage>
        <taxon>Eukaryota</taxon>
        <taxon>Viridiplantae</taxon>
        <taxon>Streptophyta</taxon>
        <taxon>Embryophyta</taxon>
        <taxon>Tracheophyta</taxon>
        <taxon>Spermatophyta</taxon>
        <taxon>Magnoliopsida</taxon>
        <taxon>eudicotyledons</taxon>
        <taxon>Gunneridae</taxon>
        <taxon>Pentapetalae</taxon>
        <taxon>rosids</taxon>
        <taxon>malvids</taxon>
        <taxon>Malvales</taxon>
        <taxon>Malvaceae</taxon>
        <taxon>Malvoideae</taxon>
        <taxon>Gossypium</taxon>
    </lineage>
</organism>
<reference evidence="3 4" key="1">
    <citation type="journal article" date="2019" name="Genome Biol. Evol.">
        <title>Insights into the evolution of the New World diploid cottons (Gossypium, subgenus Houzingenia) based on genome sequencing.</title>
        <authorList>
            <person name="Grover C.E."/>
            <person name="Arick M.A. 2nd"/>
            <person name="Thrash A."/>
            <person name="Conover J.L."/>
            <person name="Sanders W.S."/>
            <person name="Peterson D.G."/>
            <person name="Frelichowski J.E."/>
            <person name="Scheffler J.A."/>
            <person name="Scheffler B.E."/>
            <person name="Wendel J.F."/>
        </authorList>
    </citation>
    <scope>NUCLEOTIDE SEQUENCE [LARGE SCALE GENOMIC DNA]</scope>
    <source>
        <strain evidence="3">8</strain>
        <tissue evidence="3">Leaf</tissue>
    </source>
</reference>
<evidence type="ECO:0000313" key="3">
    <source>
        <dbReference type="EMBL" id="MBA0765996.1"/>
    </source>
</evidence>
<comment type="caution">
    <text evidence="3">The sequence shown here is derived from an EMBL/GenBank/DDBJ whole genome shotgun (WGS) entry which is preliminary data.</text>
</comment>
<protein>
    <recommendedName>
        <fullName evidence="2">DUF4283 domain-containing protein</fullName>
    </recommendedName>
</protein>
<feature type="region of interest" description="Disordered" evidence="1">
    <location>
        <begin position="119"/>
        <end position="157"/>
    </location>
</feature>
<keyword evidence="4" id="KW-1185">Reference proteome</keyword>
<dbReference type="AlphaFoldDB" id="A0A7J9DZ39"/>